<keyword evidence="3" id="KW-1185">Reference proteome</keyword>
<dbReference type="RefSeq" id="WP_186284674.1">
    <property type="nucleotide sequence ID" value="NZ_JACMSF010000029.1"/>
</dbReference>
<organism evidence="2 3">
    <name type="scientific">Streptomyces cupreus</name>
    <dbReference type="NCBI Taxonomy" id="2759956"/>
    <lineage>
        <taxon>Bacteria</taxon>
        <taxon>Bacillati</taxon>
        <taxon>Actinomycetota</taxon>
        <taxon>Actinomycetes</taxon>
        <taxon>Kitasatosporales</taxon>
        <taxon>Streptomycetaceae</taxon>
        <taxon>Streptomyces</taxon>
    </lineage>
</organism>
<evidence type="ECO:0000313" key="3">
    <source>
        <dbReference type="Proteomes" id="UP000584670"/>
    </source>
</evidence>
<accession>A0A7X1J646</accession>
<reference evidence="2 3" key="1">
    <citation type="submission" date="2020-08" db="EMBL/GenBank/DDBJ databases">
        <title>Streptomyces sp. PSKA01 genome sequencing and assembly.</title>
        <authorList>
            <person name="Mandal S."/>
            <person name="Maiti P.K."/>
            <person name="Das P."/>
        </authorList>
    </citation>
    <scope>NUCLEOTIDE SEQUENCE [LARGE SCALE GENOMIC DNA]</scope>
    <source>
        <strain evidence="2 3">PSKA01</strain>
    </source>
</reference>
<dbReference type="EMBL" id="JACMSF010000029">
    <property type="protein sequence ID" value="MBC2904816.1"/>
    <property type="molecule type" value="Genomic_DNA"/>
</dbReference>
<name>A0A7X1J646_9ACTN</name>
<evidence type="ECO:0000256" key="1">
    <source>
        <dbReference type="SAM" id="MobiDB-lite"/>
    </source>
</evidence>
<evidence type="ECO:0000313" key="2">
    <source>
        <dbReference type="EMBL" id="MBC2904816.1"/>
    </source>
</evidence>
<feature type="region of interest" description="Disordered" evidence="1">
    <location>
        <begin position="1"/>
        <end position="23"/>
    </location>
</feature>
<dbReference type="Proteomes" id="UP000584670">
    <property type="component" value="Unassembled WGS sequence"/>
</dbReference>
<dbReference type="AlphaFoldDB" id="A0A7X1J646"/>
<comment type="caution">
    <text evidence="2">The sequence shown here is derived from an EMBL/GenBank/DDBJ whole genome shotgun (WGS) entry which is preliminary data.</text>
</comment>
<protein>
    <submittedName>
        <fullName evidence="2">Uncharacterized protein</fullName>
    </submittedName>
</protein>
<gene>
    <name evidence="2" type="ORF">H4N64_25165</name>
</gene>
<feature type="compositionally biased region" description="Low complexity" evidence="1">
    <location>
        <begin position="1"/>
        <end position="13"/>
    </location>
</feature>
<proteinExistence type="predicted"/>
<sequence length="71" mass="7663">MAPSPACRAARPAGEVGVGERDTHAGRRPWFCCADRRVALTVRGGTAMGFGSKLGKWFWDKGKDLFADDGH</sequence>